<dbReference type="SMART" id="SM00737">
    <property type="entry name" value="ML"/>
    <property type="match status" value="1"/>
</dbReference>
<evidence type="ECO:0000259" key="9">
    <source>
        <dbReference type="SMART" id="SM00737"/>
    </source>
</evidence>
<feature type="signal peptide" evidence="8">
    <location>
        <begin position="1"/>
        <end position="19"/>
    </location>
</feature>
<dbReference type="GO" id="GO:0001786">
    <property type="term" value="F:phosphatidylserine binding"/>
    <property type="evidence" value="ECO:0007669"/>
    <property type="project" value="EnsemblFungi"/>
</dbReference>
<dbReference type="InterPro" id="IPR039670">
    <property type="entry name" value="NPC2-like"/>
</dbReference>
<evidence type="ECO:0000256" key="5">
    <source>
        <dbReference type="ARBA" id="ARBA00022448"/>
    </source>
</evidence>
<keyword evidence="5" id="KW-0813">Transport</keyword>
<dbReference type="AlphaFoldDB" id="A0A1E3QPY8"/>
<dbReference type="PANTHER" id="PTHR11306">
    <property type="entry name" value="NIEMANN PICK TYPE C2 PROTEIN NPC2-RELATED"/>
    <property type="match status" value="1"/>
</dbReference>
<comment type="subunit">
    <text evidence="3">Monomer.</text>
</comment>
<dbReference type="InterPro" id="IPR014756">
    <property type="entry name" value="Ig_E-set"/>
</dbReference>
<name>A0A1E3QPY8_9ASCO</name>
<dbReference type="InterPro" id="IPR003172">
    <property type="entry name" value="ML_dom"/>
</dbReference>
<dbReference type="GO" id="GO:0000328">
    <property type="term" value="C:fungal-type vacuole lumen"/>
    <property type="evidence" value="ECO:0007669"/>
    <property type="project" value="EnsemblFungi"/>
</dbReference>
<keyword evidence="11" id="KW-1185">Reference proteome</keyword>
<proteinExistence type="inferred from homology"/>
<keyword evidence="7" id="KW-0445">Lipid transport</keyword>
<dbReference type="SUPFAM" id="SSF81296">
    <property type="entry name" value="E set domains"/>
    <property type="match status" value="1"/>
</dbReference>
<dbReference type="GO" id="GO:0035091">
    <property type="term" value="F:phosphatidylinositol binding"/>
    <property type="evidence" value="ECO:0007669"/>
    <property type="project" value="EnsemblFungi"/>
</dbReference>
<evidence type="ECO:0000313" key="10">
    <source>
        <dbReference type="EMBL" id="ODQ79763.1"/>
    </source>
</evidence>
<dbReference type="Proteomes" id="UP000094336">
    <property type="component" value="Unassembled WGS sequence"/>
</dbReference>
<comment type="function">
    <text evidence="1">Catalyzes the intermembrane transfer of phosphatidylglycerol and phosphatidylinositol.</text>
</comment>
<dbReference type="GO" id="GO:0031210">
    <property type="term" value="F:phosphatidylcholine binding"/>
    <property type="evidence" value="ECO:0007669"/>
    <property type="project" value="EnsemblFungi"/>
</dbReference>
<gene>
    <name evidence="10" type="ORF">BABINDRAFT_161463</name>
</gene>
<protein>
    <recommendedName>
        <fullName evidence="4">Phosphatidylglycerol/phosphatidylinositol transfer protein</fullName>
    </recommendedName>
</protein>
<dbReference type="RefSeq" id="XP_018985091.1">
    <property type="nucleotide sequence ID" value="XM_019128818.1"/>
</dbReference>
<dbReference type="CDD" id="cd00917">
    <property type="entry name" value="PG-PI_TP"/>
    <property type="match status" value="1"/>
</dbReference>
<dbReference type="InterPro" id="IPR033917">
    <property type="entry name" value="ML_PG-PI_TP"/>
</dbReference>
<evidence type="ECO:0000256" key="8">
    <source>
        <dbReference type="SAM" id="SignalP"/>
    </source>
</evidence>
<evidence type="ECO:0000256" key="4">
    <source>
        <dbReference type="ARBA" id="ARBA00016056"/>
    </source>
</evidence>
<evidence type="ECO:0000256" key="6">
    <source>
        <dbReference type="ARBA" id="ARBA00022729"/>
    </source>
</evidence>
<evidence type="ECO:0000313" key="11">
    <source>
        <dbReference type="Proteomes" id="UP000094336"/>
    </source>
</evidence>
<evidence type="ECO:0000256" key="1">
    <source>
        <dbReference type="ARBA" id="ARBA00002053"/>
    </source>
</evidence>
<dbReference type="OrthoDB" id="6409159at2759"/>
<dbReference type="PANTHER" id="PTHR11306:SF0">
    <property type="entry name" value="PHOSPHATIDYLGLYCEROL_PHOSPHATIDYLINOSITOL TRANSFER PROTEIN"/>
    <property type="match status" value="1"/>
</dbReference>
<evidence type="ECO:0000256" key="3">
    <source>
        <dbReference type="ARBA" id="ARBA00011245"/>
    </source>
</evidence>
<organism evidence="10 11">
    <name type="scientific">Babjeviella inositovora NRRL Y-12698</name>
    <dbReference type="NCBI Taxonomy" id="984486"/>
    <lineage>
        <taxon>Eukaryota</taxon>
        <taxon>Fungi</taxon>
        <taxon>Dikarya</taxon>
        <taxon>Ascomycota</taxon>
        <taxon>Saccharomycotina</taxon>
        <taxon>Pichiomycetes</taxon>
        <taxon>Serinales incertae sedis</taxon>
        <taxon>Babjeviella</taxon>
    </lineage>
</organism>
<feature type="domain" description="MD-2-related lipid-recognition" evidence="9">
    <location>
        <begin position="53"/>
        <end position="174"/>
    </location>
</feature>
<dbReference type="Pfam" id="PF02221">
    <property type="entry name" value="E1_DerP2_DerF2"/>
    <property type="match status" value="1"/>
</dbReference>
<dbReference type="Gene3D" id="2.60.40.770">
    <property type="match status" value="1"/>
</dbReference>
<reference evidence="11" key="1">
    <citation type="submission" date="2016-05" db="EMBL/GenBank/DDBJ databases">
        <title>Comparative genomics of biotechnologically important yeasts.</title>
        <authorList>
            <consortium name="DOE Joint Genome Institute"/>
            <person name="Riley R."/>
            <person name="Haridas S."/>
            <person name="Wolfe K.H."/>
            <person name="Lopes M.R."/>
            <person name="Hittinger C.T."/>
            <person name="Goker M."/>
            <person name="Salamov A."/>
            <person name="Wisecaver J."/>
            <person name="Long T.M."/>
            <person name="Aerts A.L."/>
            <person name="Barry K."/>
            <person name="Choi C."/>
            <person name="Clum A."/>
            <person name="Coughlan A.Y."/>
            <person name="Deshpande S."/>
            <person name="Douglass A.P."/>
            <person name="Hanson S.J."/>
            <person name="Klenk H.-P."/>
            <person name="Labutti K."/>
            <person name="Lapidus A."/>
            <person name="Lindquist E."/>
            <person name="Lipzen A."/>
            <person name="Meier-Kolthoff J.P."/>
            <person name="Ohm R.A."/>
            <person name="Otillar R.P."/>
            <person name="Pangilinan J."/>
            <person name="Peng Y."/>
            <person name="Rokas A."/>
            <person name="Rosa C.A."/>
            <person name="Scheuner C."/>
            <person name="Sibirny A.A."/>
            <person name="Slot J.C."/>
            <person name="Stielow J.B."/>
            <person name="Sun H."/>
            <person name="Kurtzman C.P."/>
            <person name="Blackwell M."/>
            <person name="Grigoriev I.V."/>
            <person name="Jeffries T.W."/>
        </authorList>
    </citation>
    <scope>NUCLEOTIDE SEQUENCE [LARGE SCALE GENOMIC DNA]</scope>
    <source>
        <strain evidence="11">NRRL Y-12698</strain>
    </source>
</reference>
<dbReference type="GeneID" id="30146671"/>
<evidence type="ECO:0000256" key="2">
    <source>
        <dbReference type="ARBA" id="ARBA00006370"/>
    </source>
</evidence>
<dbReference type="EMBL" id="KV454431">
    <property type="protein sequence ID" value="ODQ79763.1"/>
    <property type="molecule type" value="Genomic_DNA"/>
</dbReference>
<evidence type="ECO:0000256" key="7">
    <source>
        <dbReference type="ARBA" id="ARBA00023055"/>
    </source>
</evidence>
<accession>A0A1E3QPY8</accession>
<comment type="similarity">
    <text evidence="2">Belongs to the NPC2 family.</text>
</comment>
<keyword evidence="6 8" id="KW-0732">Signal</keyword>
<dbReference type="GO" id="GO:0032366">
    <property type="term" value="P:intracellular sterol transport"/>
    <property type="evidence" value="ECO:0007669"/>
    <property type="project" value="EnsemblFungi"/>
</dbReference>
<feature type="chain" id="PRO_5009134388" description="Phosphatidylglycerol/phosphatidylinositol transfer protein" evidence="8">
    <location>
        <begin position="20"/>
        <end position="181"/>
    </location>
</feature>
<dbReference type="GO" id="GO:0032934">
    <property type="term" value="F:sterol binding"/>
    <property type="evidence" value="ECO:0007669"/>
    <property type="project" value="EnsemblFungi"/>
</dbReference>
<sequence>MVSIKILALTAVISTTTTALSLPLVGAFDTIKGQSLFNLPGNDNKPIPGDSPMSVCDASEPQLLELKSLTISPNPPLRGENMTISAVAYLSKDIAEGAYVEVDVFYGYIKLLHQTYDLCEQIGEVDMECPLKAGEYTIIKQVAIPDQVPPGKYVVNARAFTEEDDYITCLSATVVFPVALL</sequence>